<keyword evidence="2" id="KW-1185">Reference proteome</keyword>
<evidence type="ECO:0000313" key="1">
    <source>
        <dbReference type="EMBL" id="CAG5103383.1"/>
    </source>
</evidence>
<proteinExistence type="predicted"/>
<sequence>MDWISSGVLLATRSMQAELSDSVGAILSRAVSTMNEFDPAEVPTDITPDNIYENVEAQLLCFIYEREYAVWLDEFPGKGTLYITTKMLVWIKEDKTGGFQFQISDMGYVRSNIAKEIFIKRIKNIEYAVMFLFENDKICDSVRKKIENAGINVDRK</sequence>
<accession>A0A8J2MRE3</accession>
<dbReference type="Proteomes" id="UP000786811">
    <property type="component" value="Unassembled WGS sequence"/>
</dbReference>
<protein>
    <submittedName>
        <fullName evidence="1">Uncharacterized protein</fullName>
    </submittedName>
</protein>
<name>A0A8J2MRE3_COTCN</name>
<gene>
    <name evidence="1" type="ORF">HICCMSTLAB_LOCUS11482</name>
</gene>
<evidence type="ECO:0000313" key="2">
    <source>
        <dbReference type="Proteomes" id="UP000786811"/>
    </source>
</evidence>
<dbReference type="EMBL" id="CAJNRD030001123">
    <property type="protein sequence ID" value="CAG5103383.1"/>
    <property type="molecule type" value="Genomic_DNA"/>
</dbReference>
<organism evidence="1 2">
    <name type="scientific">Cotesia congregata</name>
    <name type="common">Parasitoid wasp</name>
    <name type="synonym">Apanteles congregatus</name>
    <dbReference type="NCBI Taxonomy" id="51543"/>
    <lineage>
        <taxon>Eukaryota</taxon>
        <taxon>Metazoa</taxon>
        <taxon>Ecdysozoa</taxon>
        <taxon>Arthropoda</taxon>
        <taxon>Hexapoda</taxon>
        <taxon>Insecta</taxon>
        <taxon>Pterygota</taxon>
        <taxon>Neoptera</taxon>
        <taxon>Endopterygota</taxon>
        <taxon>Hymenoptera</taxon>
        <taxon>Apocrita</taxon>
        <taxon>Ichneumonoidea</taxon>
        <taxon>Braconidae</taxon>
        <taxon>Microgastrinae</taxon>
        <taxon>Cotesia</taxon>
    </lineage>
</organism>
<comment type="caution">
    <text evidence="1">The sequence shown here is derived from an EMBL/GenBank/DDBJ whole genome shotgun (WGS) entry which is preliminary data.</text>
</comment>
<reference evidence="1" key="1">
    <citation type="submission" date="2021-04" db="EMBL/GenBank/DDBJ databases">
        <authorList>
            <person name="Chebbi M.A.C M."/>
        </authorList>
    </citation>
    <scope>NUCLEOTIDE SEQUENCE</scope>
</reference>
<dbReference type="AlphaFoldDB" id="A0A8J2MRE3"/>